<name>A0AAI9C040_STEMA</name>
<evidence type="ECO:0000259" key="1">
    <source>
        <dbReference type="Pfam" id="PF13392"/>
    </source>
</evidence>
<evidence type="ECO:0000313" key="2">
    <source>
        <dbReference type="EMBL" id="EKT4091535.1"/>
    </source>
</evidence>
<dbReference type="Gene3D" id="3.90.75.20">
    <property type="match status" value="1"/>
</dbReference>
<dbReference type="GO" id="GO:0004519">
    <property type="term" value="F:endonuclease activity"/>
    <property type="evidence" value="ECO:0007669"/>
    <property type="project" value="UniProtKB-KW"/>
</dbReference>
<dbReference type="InterPro" id="IPR003615">
    <property type="entry name" value="HNH_nuc"/>
</dbReference>
<dbReference type="AlphaFoldDB" id="A0AAI9C040"/>
<sequence length="175" mass="18939">MIVEVGLGYGVDAAGVVYCCRPINGKGSTLAQWRVVKGLPCSGGRYLQIAIDRKKHLVHRLVARAFHGEAMPGQEVAHINGDGHDNRSANLMYVSHAANEAMKQLHGTAPTGSKNGTAVLDESSVRTIRRLVRGGGRGVQRRMAEQFGVSEATISMVVTGRRWAESDQRECSNDE</sequence>
<protein>
    <submittedName>
        <fullName evidence="2">HNH endonuclease</fullName>
    </submittedName>
</protein>
<dbReference type="Proteomes" id="UP001218208">
    <property type="component" value="Unassembled WGS sequence"/>
</dbReference>
<dbReference type="EMBL" id="ABLOJW010000004">
    <property type="protein sequence ID" value="EKT4091535.1"/>
    <property type="molecule type" value="Genomic_DNA"/>
</dbReference>
<dbReference type="InterPro" id="IPR044925">
    <property type="entry name" value="His-Me_finger_sf"/>
</dbReference>
<evidence type="ECO:0000313" key="3">
    <source>
        <dbReference type="Proteomes" id="UP001218208"/>
    </source>
</evidence>
<reference evidence="2" key="1">
    <citation type="submission" date="2022-07" db="EMBL/GenBank/DDBJ databases">
        <authorList>
            <consortium name="DAFM: The Division of Animal and Food Microbiology"/>
        </authorList>
    </citation>
    <scope>NUCLEOTIDE SEQUENCE</scope>
    <source>
        <strain evidence="2">19MO01SH01-2</strain>
    </source>
</reference>
<proteinExistence type="predicted"/>
<dbReference type="SUPFAM" id="SSF54060">
    <property type="entry name" value="His-Me finger endonucleases"/>
    <property type="match status" value="1"/>
</dbReference>
<accession>A0AAI9C040</accession>
<feature type="domain" description="HNH nuclease" evidence="1">
    <location>
        <begin position="57"/>
        <end position="100"/>
    </location>
</feature>
<dbReference type="Pfam" id="PF13392">
    <property type="entry name" value="HNH_3"/>
    <property type="match status" value="1"/>
</dbReference>
<organism evidence="2 3">
    <name type="scientific">Stenotrophomonas maltophilia</name>
    <name type="common">Pseudomonas maltophilia</name>
    <name type="synonym">Xanthomonas maltophilia</name>
    <dbReference type="NCBI Taxonomy" id="40324"/>
    <lineage>
        <taxon>Bacteria</taxon>
        <taxon>Pseudomonadati</taxon>
        <taxon>Pseudomonadota</taxon>
        <taxon>Gammaproteobacteria</taxon>
        <taxon>Lysobacterales</taxon>
        <taxon>Lysobacteraceae</taxon>
        <taxon>Stenotrophomonas</taxon>
        <taxon>Stenotrophomonas maltophilia group</taxon>
    </lineage>
</organism>
<gene>
    <name evidence="2" type="ORF">QEG23_001020</name>
</gene>
<comment type="caution">
    <text evidence="2">The sequence shown here is derived from an EMBL/GenBank/DDBJ whole genome shotgun (WGS) entry which is preliminary data.</text>
</comment>
<keyword evidence="2" id="KW-0540">Nuclease</keyword>
<keyword evidence="2" id="KW-0255">Endonuclease</keyword>
<keyword evidence="2" id="KW-0378">Hydrolase</keyword>